<name>A0A1G9TA05_9BACT</name>
<keyword evidence="1" id="KW-0812">Transmembrane</keyword>
<reference evidence="2 3" key="1">
    <citation type="submission" date="2016-10" db="EMBL/GenBank/DDBJ databases">
        <authorList>
            <person name="de Groot N.N."/>
        </authorList>
    </citation>
    <scope>NUCLEOTIDE SEQUENCE [LARGE SCALE GENOMIC DNA]</scope>
    <source>
        <strain evidence="2 3">DSM 21668</strain>
    </source>
</reference>
<gene>
    <name evidence="2" type="ORF">SAMN04488090_3474</name>
</gene>
<keyword evidence="3" id="KW-1185">Reference proteome</keyword>
<dbReference type="STRING" id="563176.SAMN04488090_3474"/>
<proteinExistence type="predicted"/>
<accession>A0A1G9TA05</accession>
<feature type="transmembrane region" description="Helical" evidence="1">
    <location>
        <begin position="12"/>
        <end position="30"/>
    </location>
</feature>
<sequence>MAVEVKNNTINTAVWFIIILVVYFILRADAKKRRQAEEYDRVASGSDENARFAYLLHNAFNPGGKVLGVSLIDMDGTDKKALFEIATQIKTFSAVSIAYENLYSEALADRLSQELSVSDLQTFYSLINKKPASVNPVAGTTKVVALVPTNALDPDKPTSVMASWEAGDEIGTYLGEIVWMRKDAAGNILSRNQMVVVTWKNVYGFGMSRTGWVYKANVRFQ</sequence>
<dbReference type="AlphaFoldDB" id="A0A1G9TA05"/>
<organism evidence="2 3">
    <name type="scientific">Siphonobacter aquaeclarae</name>
    <dbReference type="NCBI Taxonomy" id="563176"/>
    <lineage>
        <taxon>Bacteria</taxon>
        <taxon>Pseudomonadati</taxon>
        <taxon>Bacteroidota</taxon>
        <taxon>Cytophagia</taxon>
        <taxon>Cytophagales</taxon>
        <taxon>Cytophagaceae</taxon>
        <taxon>Siphonobacter</taxon>
    </lineage>
</organism>
<keyword evidence="1" id="KW-1133">Transmembrane helix</keyword>
<evidence type="ECO:0000256" key="1">
    <source>
        <dbReference type="SAM" id="Phobius"/>
    </source>
</evidence>
<evidence type="ECO:0000313" key="3">
    <source>
        <dbReference type="Proteomes" id="UP000198901"/>
    </source>
</evidence>
<evidence type="ECO:0000313" key="2">
    <source>
        <dbReference type="EMBL" id="SDM44438.1"/>
    </source>
</evidence>
<dbReference type="RefSeq" id="WP_093205042.1">
    <property type="nucleotide sequence ID" value="NZ_FNGS01000006.1"/>
</dbReference>
<dbReference type="Proteomes" id="UP000198901">
    <property type="component" value="Unassembled WGS sequence"/>
</dbReference>
<protein>
    <submittedName>
        <fullName evidence="2">Uncharacterized protein</fullName>
    </submittedName>
</protein>
<dbReference type="EMBL" id="FNGS01000006">
    <property type="protein sequence ID" value="SDM44438.1"/>
    <property type="molecule type" value="Genomic_DNA"/>
</dbReference>
<keyword evidence="1" id="KW-0472">Membrane</keyword>